<organism evidence="16 17">
    <name type="scientific">Tunturiibacter lichenicola</name>
    <dbReference type="NCBI Taxonomy" id="2051959"/>
    <lineage>
        <taxon>Bacteria</taxon>
        <taxon>Pseudomonadati</taxon>
        <taxon>Acidobacteriota</taxon>
        <taxon>Terriglobia</taxon>
        <taxon>Terriglobales</taxon>
        <taxon>Acidobacteriaceae</taxon>
        <taxon>Tunturiibacter</taxon>
    </lineage>
</organism>
<keyword evidence="2 10" id="KW-0813">Transport</keyword>
<proteinExistence type="inferred from homology"/>
<evidence type="ECO:0000259" key="14">
    <source>
        <dbReference type="Pfam" id="PF00593"/>
    </source>
</evidence>
<evidence type="ECO:0000256" key="7">
    <source>
        <dbReference type="ARBA" id="ARBA00023136"/>
    </source>
</evidence>
<evidence type="ECO:0000256" key="2">
    <source>
        <dbReference type="ARBA" id="ARBA00022448"/>
    </source>
</evidence>
<evidence type="ECO:0000256" key="4">
    <source>
        <dbReference type="ARBA" id="ARBA00022692"/>
    </source>
</evidence>
<comment type="similarity">
    <text evidence="10 11">Belongs to the TonB-dependent receptor family.</text>
</comment>
<evidence type="ECO:0000256" key="8">
    <source>
        <dbReference type="ARBA" id="ARBA00023170"/>
    </source>
</evidence>
<dbReference type="InterPro" id="IPR039426">
    <property type="entry name" value="TonB-dep_rcpt-like"/>
</dbReference>
<keyword evidence="5 13" id="KW-0732">Signal</keyword>
<dbReference type="GO" id="GO:0015344">
    <property type="term" value="F:siderophore uptake transmembrane transporter activity"/>
    <property type="evidence" value="ECO:0007669"/>
    <property type="project" value="TreeGrafter"/>
</dbReference>
<comment type="subcellular location">
    <subcellularLocation>
        <location evidence="1 10">Cell outer membrane</location>
        <topology evidence="1 10">Multi-pass membrane protein</topology>
    </subcellularLocation>
</comment>
<protein>
    <submittedName>
        <fullName evidence="16">Iron complex outermembrane receptor protein</fullName>
    </submittedName>
</protein>
<feature type="region of interest" description="Disordered" evidence="12">
    <location>
        <begin position="26"/>
        <end position="47"/>
    </location>
</feature>
<feature type="domain" description="TonB-dependent receptor-like beta-barrel" evidence="14">
    <location>
        <begin position="237"/>
        <end position="590"/>
    </location>
</feature>
<evidence type="ECO:0000256" key="9">
    <source>
        <dbReference type="ARBA" id="ARBA00023237"/>
    </source>
</evidence>
<keyword evidence="8 16" id="KW-0675">Receptor</keyword>
<feature type="chain" id="PRO_5030954103" evidence="13">
    <location>
        <begin position="27"/>
        <end position="636"/>
    </location>
</feature>
<evidence type="ECO:0000256" key="13">
    <source>
        <dbReference type="SAM" id="SignalP"/>
    </source>
</evidence>
<keyword evidence="4 10" id="KW-0812">Transmembrane</keyword>
<dbReference type="AlphaFoldDB" id="A0A7W8J3Y7"/>
<keyword evidence="9 10" id="KW-0998">Cell outer membrane</keyword>
<dbReference type="EMBL" id="JACHDZ010000001">
    <property type="protein sequence ID" value="MBB5342131.1"/>
    <property type="molecule type" value="Genomic_DNA"/>
</dbReference>
<comment type="caution">
    <text evidence="16">The sequence shown here is derived from an EMBL/GenBank/DDBJ whole genome shotgun (WGS) entry which is preliminary data.</text>
</comment>
<keyword evidence="3 10" id="KW-1134">Transmembrane beta strand</keyword>
<dbReference type="PANTHER" id="PTHR30069">
    <property type="entry name" value="TONB-DEPENDENT OUTER MEMBRANE RECEPTOR"/>
    <property type="match status" value="1"/>
</dbReference>
<evidence type="ECO:0000256" key="1">
    <source>
        <dbReference type="ARBA" id="ARBA00004571"/>
    </source>
</evidence>
<keyword evidence="6 11" id="KW-0798">TonB box</keyword>
<dbReference type="InterPro" id="IPR037066">
    <property type="entry name" value="Plug_dom_sf"/>
</dbReference>
<evidence type="ECO:0000256" key="10">
    <source>
        <dbReference type="PROSITE-ProRule" id="PRU01360"/>
    </source>
</evidence>
<evidence type="ECO:0000313" key="16">
    <source>
        <dbReference type="EMBL" id="MBB5342131.1"/>
    </source>
</evidence>
<name>A0A7W8J3Y7_9BACT</name>
<dbReference type="Gene3D" id="2.40.170.20">
    <property type="entry name" value="TonB-dependent receptor, beta-barrel domain"/>
    <property type="match status" value="1"/>
</dbReference>
<evidence type="ECO:0000256" key="5">
    <source>
        <dbReference type="ARBA" id="ARBA00022729"/>
    </source>
</evidence>
<feature type="domain" description="TonB-dependent receptor plug" evidence="15">
    <location>
        <begin position="81"/>
        <end position="168"/>
    </location>
</feature>
<gene>
    <name evidence="16" type="ORF">HDF10_000081</name>
</gene>
<evidence type="ECO:0000256" key="3">
    <source>
        <dbReference type="ARBA" id="ARBA00022452"/>
    </source>
</evidence>
<feature type="signal peptide" evidence="13">
    <location>
        <begin position="1"/>
        <end position="26"/>
    </location>
</feature>
<dbReference type="SUPFAM" id="SSF56935">
    <property type="entry name" value="Porins"/>
    <property type="match status" value="1"/>
</dbReference>
<evidence type="ECO:0000256" key="11">
    <source>
        <dbReference type="RuleBase" id="RU003357"/>
    </source>
</evidence>
<dbReference type="InterPro" id="IPR012910">
    <property type="entry name" value="Plug_dom"/>
</dbReference>
<dbReference type="Pfam" id="PF07715">
    <property type="entry name" value="Plug"/>
    <property type="match status" value="1"/>
</dbReference>
<evidence type="ECO:0000256" key="6">
    <source>
        <dbReference type="ARBA" id="ARBA00023077"/>
    </source>
</evidence>
<dbReference type="Gene3D" id="2.170.130.10">
    <property type="entry name" value="TonB-dependent receptor, plug domain"/>
    <property type="match status" value="1"/>
</dbReference>
<reference evidence="16 17" key="1">
    <citation type="submission" date="2020-08" db="EMBL/GenBank/DDBJ databases">
        <title>Genomic Encyclopedia of Type Strains, Phase IV (KMG-V): Genome sequencing to study the core and pangenomes of soil and plant-associated prokaryotes.</title>
        <authorList>
            <person name="Whitman W."/>
        </authorList>
    </citation>
    <scope>NUCLEOTIDE SEQUENCE [LARGE SCALE GENOMIC DNA]</scope>
    <source>
        <strain evidence="16 17">M8US30</strain>
    </source>
</reference>
<dbReference type="PROSITE" id="PS52016">
    <property type="entry name" value="TONB_DEPENDENT_REC_3"/>
    <property type="match status" value="1"/>
</dbReference>
<accession>A0A7W8J3Y7</accession>
<dbReference type="GO" id="GO:0009279">
    <property type="term" value="C:cell outer membrane"/>
    <property type="evidence" value="ECO:0007669"/>
    <property type="project" value="UniProtKB-SubCell"/>
</dbReference>
<dbReference type="InterPro" id="IPR036942">
    <property type="entry name" value="Beta-barrel_TonB_sf"/>
</dbReference>
<evidence type="ECO:0000259" key="15">
    <source>
        <dbReference type="Pfam" id="PF07715"/>
    </source>
</evidence>
<dbReference type="Pfam" id="PF00593">
    <property type="entry name" value="TonB_dep_Rec_b-barrel"/>
    <property type="match status" value="1"/>
</dbReference>
<sequence>MPAHQLKRYVKRNLLAVIFCVGTALSQQPSPQSSTANPQKPASIPTTAESITVTTTLEPLPLAESDRSVNLLSPRDQPLVSNSVVDLLRQDPSLNLQARAANGVQADLSLRGTTFEQSLILLNGLRINDPETGHLNLDLPIPLDAVTRIDILHGSGSTFYGSDAIGGAVNLLTQPPAPGVTIVASAGAGSFYSIEQHLRVSYAHGPLSEQLTGSRDTSDGFIPDRNYSSNALASETWLTLKPGTTDILLATSDRPYGANLFYGPYDSQERTKGWFASIQQQLGARTAASFGYRRHSDLFVLFADQPQIYENNHITTSYEAALRRADTITPNITLSYGLEADGDSIHSNSLGQHARNQGAGYANLNLRALGRFSLSIGARDELLSSNGNVFSPSIAAAYTLTHTTRLRAAAGHGFRLPTYVDLYYADPTTIGNPNLKPESSWSYEAGADWTPTNGRLTLTATAFRLQQKDSIDYSKFALATSALTFAEPYQAVNIQNLNITGAETTLRLRLTTTQNLQFSYTAAHAASPPANLISEYAYNYAAQNAIFAWNGTLPGELFGRLGHQINARTQINIVQRTQHTAYPLWDVTLSRNTGHLRPYLRLLNLSNTGYQEIPQVPLQGRTILAGTEFNWTASRH</sequence>
<evidence type="ECO:0000256" key="12">
    <source>
        <dbReference type="SAM" id="MobiDB-lite"/>
    </source>
</evidence>
<evidence type="ECO:0000313" key="17">
    <source>
        <dbReference type="Proteomes" id="UP000569092"/>
    </source>
</evidence>
<dbReference type="Proteomes" id="UP000569092">
    <property type="component" value="Unassembled WGS sequence"/>
</dbReference>
<dbReference type="InterPro" id="IPR000531">
    <property type="entry name" value="Beta-barrel_TonB"/>
</dbReference>
<dbReference type="PANTHER" id="PTHR30069:SF29">
    <property type="entry name" value="HEMOGLOBIN AND HEMOGLOBIN-HAPTOGLOBIN-BINDING PROTEIN 1-RELATED"/>
    <property type="match status" value="1"/>
</dbReference>
<dbReference type="GO" id="GO:0044718">
    <property type="term" value="P:siderophore transmembrane transport"/>
    <property type="evidence" value="ECO:0007669"/>
    <property type="project" value="TreeGrafter"/>
</dbReference>
<keyword evidence="7 10" id="KW-0472">Membrane</keyword>